<keyword evidence="4" id="KW-1185">Reference proteome</keyword>
<feature type="domain" description="Fatty acid desaturase" evidence="2">
    <location>
        <begin position="68"/>
        <end position="347"/>
    </location>
</feature>
<dbReference type="Proteomes" id="UP001165060">
    <property type="component" value="Unassembled WGS sequence"/>
</dbReference>
<dbReference type="CDD" id="cd03507">
    <property type="entry name" value="Delta12-FADS-like"/>
    <property type="match status" value="1"/>
</dbReference>
<proteinExistence type="predicted"/>
<dbReference type="PANTHER" id="PTHR32100">
    <property type="entry name" value="OMEGA-6 FATTY ACID DESATURASE, CHLOROPLASTIC"/>
    <property type="match status" value="1"/>
</dbReference>
<keyword evidence="1" id="KW-0812">Transmembrane</keyword>
<comment type="caution">
    <text evidence="3">The sequence shown here is derived from an EMBL/GenBank/DDBJ whole genome shotgun (WGS) entry which is preliminary data.</text>
</comment>
<accession>A0ABQ6MCL3</accession>
<feature type="transmembrane region" description="Helical" evidence="1">
    <location>
        <begin position="226"/>
        <end position="245"/>
    </location>
</feature>
<evidence type="ECO:0000313" key="3">
    <source>
        <dbReference type="EMBL" id="GMI23620.1"/>
    </source>
</evidence>
<dbReference type="InterPro" id="IPR005804">
    <property type="entry name" value="FA_desaturase_dom"/>
</dbReference>
<reference evidence="3 4" key="1">
    <citation type="journal article" date="2023" name="Commun. Biol.">
        <title>Genome analysis of Parmales, the sister group of diatoms, reveals the evolutionary specialization of diatoms from phago-mixotrophs to photoautotrophs.</title>
        <authorList>
            <person name="Ban H."/>
            <person name="Sato S."/>
            <person name="Yoshikawa S."/>
            <person name="Yamada K."/>
            <person name="Nakamura Y."/>
            <person name="Ichinomiya M."/>
            <person name="Sato N."/>
            <person name="Blanc-Mathieu R."/>
            <person name="Endo H."/>
            <person name="Kuwata A."/>
            <person name="Ogata H."/>
        </authorList>
    </citation>
    <scope>NUCLEOTIDE SEQUENCE [LARGE SCALE GENOMIC DNA]</scope>
</reference>
<evidence type="ECO:0000313" key="4">
    <source>
        <dbReference type="Proteomes" id="UP001165060"/>
    </source>
</evidence>
<keyword evidence="1" id="KW-0472">Membrane</keyword>
<organism evidence="3 4">
    <name type="scientific">Tetraparma gracilis</name>
    <dbReference type="NCBI Taxonomy" id="2962635"/>
    <lineage>
        <taxon>Eukaryota</taxon>
        <taxon>Sar</taxon>
        <taxon>Stramenopiles</taxon>
        <taxon>Ochrophyta</taxon>
        <taxon>Bolidophyceae</taxon>
        <taxon>Parmales</taxon>
        <taxon>Triparmaceae</taxon>
        <taxon>Tetraparma</taxon>
    </lineage>
</organism>
<name>A0ABQ6MCL3_9STRA</name>
<evidence type="ECO:0000259" key="2">
    <source>
        <dbReference type="Pfam" id="PF00487"/>
    </source>
</evidence>
<feature type="non-terminal residue" evidence="3">
    <location>
        <position position="1"/>
    </location>
</feature>
<dbReference type="Pfam" id="PF00487">
    <property type="entry name" value="FA_desaturase"/>
    <property type="match status" value="1"/>
</dbReference>
<feature type="transmembrane region" description="Helical" evidence="1">
    <location>
        <begin position="33"/>
        <end position="52"/>
    </location>
</feature>
<keyword evidence="1" id="KW-1133">Transmembrane helix</keyword>
<dbReference type="InterPro" id="IPR012171">
    <property type="entry name" value="Fatty_acid_desaturase"/>
</dbReference>
<gene>
    <name evidence="3" type="ORF">TeGR_g13273</name>
</gene>
<feature type="transmembrane region" description="Helical" evidence="1">
    <location>
        <begin position="257"/>
        <end position="277"/>
    </location>
</feature>
<evidence type="ECO:0000256" key="1">
    <source>
        <dbReference type="SAM" id="Phobius"/>
    </source>
</evidence>
<sequence length="401" mass="45170">PYLPPPTPSTPGAIKRAIPAECFEHSILHSIYFVFRDTAWAVLVVFLAATFLDTAPPPALLSLAMLKWVVGWNLYAFWMGTVLTGHWVLAHECGHGAFSSSPLANDIFGYLMHQALLVPYFAWQHSHAKHHRRTNHLTDGDSHVPTTAADYGLSATAERLGNYAWIHELLGDGCFAGFQVVTHLVVGWPLYLLGLASTGKLAFDGTRLQSIPDHYRPWSQLFPAKLRLKIFLSTFGVAATLGLLLKLSLAHGFLPVALWYWGPYMWTNAWLVLYTWLQHTDPSVPQYGADEWTWVKGAISTIDRPYYIFDYFHHKIGSTHVAHHLFHEMPFFKADLATKAIKEFLGPLYNYDPTPFPIATWKIAMTCHYVEGEEGIQYFKSFNDVPLTSERLAAEGAKKAN</sequence>
<protein>
    <recommendedName>
        <fullName evidence="2">Fatty acid desaturase domain-containing protein</fullName>
    </recommendedName>
</protein>
<dbReference type="EMBL" id="BRYB01002665">
    <property type="protein sequence ID" value="GMI23620.1"/>
    <property type="molecule type" value="Genomic_DNA"/>
</dbReference>